<gene>
    <name evidence="4" type="ORF">NDI86_20350</name>
</gene>
<comment type="caution">
    <text evidence="4">The sequence shown here is derived from an EMBL/GenBank/DDBJ whole genome shotgun (WGS) entry which is preliminary data.</text>
</comment>
<keyword evidence="4" id="KW-0645">Protease</keyword>
<feature type="transmembrane region" description="Helical" evidence="2">
    <location>
        <begin position="172"/>
        <end position="191"/>
    </location>
</feature>
<evidence type="ECO:0000259" key="3">
    <source>
        <dbReference type="Pfam" id="PF02517"/>
    </source>
</evidence>
<dbReference type="PANTHER" id="PTHR39430">
    <property type="entry name" value="MEMBRANE-ASSOCIATED PROTEASE-RELATED"/>
    <property type="match status" value="1"/>
</dbReference>
<reference evidence="4 5" key="1">
    <citation type="submission" date="2022-06" db="EMBL/GenBank/DDBJ databases">
        <title>Halomicroarcula sp. a new haloarchaeum isolate from saline soil.</title>
        <authorList>
            <person name="Strakova D."/>
            <person name="Galisteo C."/>
            <person name="Sanchez-Porro C."/>
            <person name="Ventosa A."/>
        </authorList>
    </citation>
    <scope>NUCLEOTIDE SEQUENCE [LARGE SCALE GENOMIC DNA]</scope>
    <source>
        <strain evidence="4 5">S3CR25-11</strain>
    </source>
</reference>
<protein>
    <submittedName>
        <fullName evidence="4">CPBP family intramembrane metalloprotease</fullName>
    </submittedName>
</protein>
<keyword evidence="4" id="KW-0482">Metalloprotease</keyword>
<proteinExistence type="predicted"/>
<evidence type="ECO:0000256" key="2">
    <source>
        <dbReference type="SAM" id="Phobius"/>
    </source>
</evidence>
<feature type="transmembrane region" description="Helical" evidence="2">
    <location>
        <begin position="231"/>
        <end position="254"/>
    </location>
</feature>
<dbReference type="Proteomes" id="UP001268864">
    <property type="component" value="Unassembled WGS sequence"/>
</dbReference>
<feature type="transmembrane region" description="Helical" evidence="2">
    <location>
        <begin position="274"/>
        <end position="293"/>
    </location>
</feature>
<feature type="transmembrane region" description="Helical" evidence="2">
    <location>
        <begin position="21"/>
        <end position="47"/>
    </location>
</feature>
<accession>A0ABU2FWC0</accession>
<dbReference type="RefSeq" id="WP_310902114.1">
    <property type="nucleotide sequence ID" value="NZ_JAMQOS010000008.1"/>
</dbReference>
<keyword evidence="4" id="KW-0378">Hydrolase</keyword>
<feature type="transmembrane region" description="Helical" evidence="2">
    <location>
        <begin position="197"/>
        <end position="219"/>
    </location>
</feature>
<name>A0ABU2FWC0_9EURY</name>
<keyword evidence="2" id="KW-0812">Transmembrane</keyword>
<keyword evidence="2" id="KW-0472">Membrane</keyword>
<dbReference type="EMBL" id="JAMQOS010000008">
    <property type="protein sequence ID" value="MDS0284451.1"/>
    <property type="molecule type" value="Genomic_DNA"/>
</dbReference>
<evidence type="ECO:0000313" key="5">
    <source>
        <dbReference type="Proteomes" id="UP001268864"/>
    </source>
</evidence>
<organism evidence="4 5">
    <name type="scientific">Haloarcula onubensis</name>
    <dbReference type="NCBI Taxonomy" id="2950539"/>
    <lineage>
        <taxon>Archaea</taxon>
        <taxon>Methanobacteriati</taxon>
        <taxon>Methanobacteriota</taxon>
        <taxon>Stenosarchaea group</taxon>
        <taxon>Halobacteria</taxon>
        <taxon>Halobacteriales</taxon>
        <taxon>Haloarculaceae</taxon>
        <taxon>Haloarcula</taxon>
    </lineage>
</organism>
<feature type="transmembrane region" description="Helical" evidence="2">
    <location>
        <begin position="53"/>
        <end position="78"/>
    </location>
</feature>
<keyword evidence="5" id="KW-1185">Reference proteome</keyword>
<feature type="domain" description="CAAX prenyl protease 2/Lysostaphin resistance protein A-like" evidence="3">
    <location>
        <begin position="136"/>
        <end position="235"/>
    </location>
</feature>
<feature type="region of interest" description="Disordered" evidence="1">
    <location>
        <begin position="320"/>
        <end position="342"/>
    </location>
</feature>
<evidence type="ECO:0000313" key="4">
    <source>
        <dbReference type="EMBL" id="MDS0284451.1"/>
    </source>
</evidence>
<sequence>MKLRTHLWNHSEDRLRAPVRLVGGFFLIALLAVVGTVLTDVLAAVLWPSIPSAYYLVVTTVGLALGAVFGVVVVARTIDRRSLHDYGFRGGLAWWRDLFVGITLAVFVQAVVLGVELATGWAVVTDTTVASGGFVTLLVASVVLFAVVGFYEELVLRGVVLKNVAEGLAGRGAVTAVTVAVLVSSLLFGVIHLSNGGASLVSVSVIGFIALTVAASYVLTGRLGFAIGFHAGWNIAMGVLFGQPVSGITVPARVLAVDVTGPSLWTGGAFGPEAGLLGVAAGFLGLLGVLVYTRVVEGNLRIHPDILVPGRRVEDSVVEPPVHETGAGGGTFPDEASVEPRK</sequence>
<feature type="transmembrane region" description="Helical" evidence="2">
    <location>
        <begin position="98"/>
        <end position="123"/>
    </location>
</feature>
<dbReference type="Pfam" id="PF02517">
    <property type="entry name" value="Rce1-like"/>
    <property type="match status" value="1"/>
</dbReference>
<dbReference type="GO" id="GO:0008237">
    <property type="term" value="F:metallopeptidase activity"/>
    <property type="evidence" value="ECO:0007669"/>
    <property type="project" value="UniProtKB-KW"/>
</dbReference>
<dbReference type="PANTHER" id="PTHR39430:SF1">
    <property type="entry name" value="PROTEASE"/>
    <property type="match status" value="1"/>
</dbReference>
<feature type="transmembrane region" description="Helical" evidence="2">
    <location>
        <begin position="129"/>
        <end position="151"/>
    </location>
</feature>
<dbReference type="InterPro" id="IPR003675">
    <property type="entry name" value="Rce1/LyrA-like_dom"/>
</dbReference>
<evidence type="ECO:0000256" key="1">
    <source>
        <dbReference type="SAM" id="MobiDB-lite"/>
    </source>
</evidence>
<keyword evidence="2" id="KW-1133">Transmembrane helix</keyword>